<dbReference type="InterPro" id="IPR016187">
    <property type="entry name" value="CTDL_fold"/>
</dbReference>
<dbReference type="SMART" id="SM00034">
    <property type="entry name" value="CLECT"/>
    <property type="match status" value="1"/>
</dbReference>
<dbReference type="InterPro" id="IPR050111">
    <property type="entry name" value="C-type_lectin/snaclec_domain"/>
</dbReference>
<dbReference type="InterPro" id="IPR016186">
    <property type="entry name" value="C-type_lectin-like/link_sf"/>
</dbReference>
<dbReference type="SUPFAM" id="SSF56436">
    <property type="entry name" value="C-type lectin-like"/>
    <property type="match status" value="1"/>
</dbReference>
<gene>
    <name evidence="4" type="primary">LOC106522467</name>
</gene>
<sequence>MSSALIFTLLLSGLGIGGNIFADAEEVPCFDGPCGFPRCPYRWTLHEGRCYLFRGSESTWGDAETFCNLFKAHLTSIQRPDQYSFLREFIKNASGTNTRTWVGGTNAVQNDLWMWTDGSPFTFTAWGSGEPNNVDGKEHCMEINLRVFKLRNNVLLRHYPHQEGYGFGISGFFTRLSVCNHG</sequence>
<protein>
    <submittedName>
        <fullName evidence="4">Galactose-specific lectin nattectin</fullName>
    </submittedName>
</protein>
<dbReference type="InParanoid" id="A0A2I4BTB1"/>
<dbReference type="Gene3D" id="3.10.100.10">
    <property type="entry name" value="Mannose-Binding Protein A, subunit A"/>
    <property type="match status" value="1"/>
</dbReference>
<keyword evidence="1" id="KW-0732">Signal</keyword>
<name>A0A2I4BTB1_AUSLI</name>
<dbReference type="OrthoDB" id="441660at2759"/>
<reference evidence="4" key="1">
    <citation type="submission" date="2025-08" db="UniProtKB">
        <authorList>
            <consortium name="RefSeq"/>
        </authorList>
    </citation>
    <scope>IDENTIFICATION</scope>
    <source>
        <strain evidence="4">Quisiro</strain>
        <tissue evidence="4">Liver</tissue>
    </source>
</reference>
<dbReference type="PROSITE" id="PS50041">
    <property type="entry name" value="C_TYPE_LECTIN_2"/>
    <property type="match status" value="1"/>
</dbReference>
<evidence type="ECO:0000259" key="2">
    <source>
        <dbReference type="PROSITE" id="PS50041"/>
    </source>
</evidence>
<dbReference type="GeneID" id="106522467"/>
<accession>A0A2I4BTB1</accession>
<dbReference type="AlphaFoldDB" id="A0A2I4BTB1"/>
<evidence type="ECO:0000313" key="4">
    <source>
        <dbReference type="RefSeq" id="XP_013870943.1"/>
    </source>
</evidence>
<dbReference type="InterPro" id="IPR001304">
    <property type="entry name" value="C-type_lectin-like"/>
</dbReference>
<feature type="chain" id="PRO_5014163123" evidence="1">
    <location>
        <begin position="18"/>
        <end position="182"/>
    </location>
</feature>
<dbReference type="RefSeq" id="XP_013870943.1">
    <property type="nucleotide sequence ID" value="XM_014015489.1"/>
</dbReference>
<feature type="signal peptide" evidence="1">
    <location>
        <begin position="1"/>
        <end position="17"/>
    </location>
</feature>
<evidence type="ECO:0000313" key="3">
    <source>
        <dbReference type="Proteomes" id="UP000192220"/>
    </source>
</evidence>
<feature type="domain" description="C-type lectin" evidence="2">
    <location>
        <begin position="46"/>
        <end position="143"/>
    </location>
</feature>
<evidence type="ECO:0000256" key="1">
    <source>
        <dbReference type="SAM" id="SignalP"/>
    </source>
</evidence>
<proteinExistence type="predicted"/>
<organism evidence="3 4">
    <name type="scientific">Austrofundulus limnaeus</name>
    <name type="common">Annual killifish</name>
    <dbReference type="NCBI Taxonomy" id="52670"/>
    <lineage>
        <taxon>Eukaryota</taxon>
        <taxon>Metazoa</taxon>
        <taxon>Chordata</taxon>
        <taxon>Craniata</taxon>
        <taxon>Vertebrata</taxon>
        <taxon>Euteleostomi</taxon>
        <taxon>Actinopterygii</taxon>
        <taxon>Neopterygii</taxon>
        <taxon>Teleostei</taxon>
        <taxon>Neoteleostei</taxon>
        <taxon>Acanthomorphata</taxon>
        <taxon>Ovalentaria</taxon>
        <taxon>Atherinomorphae</taxon>
        <taxon>Cyprinodontiformes</taxon>
        <taxon>Rivulidae</taxon>
        <taxon>Austrofundulus</taxon>
    </lineage>
</organism>
<keyword evidence="3" id="KW-1185">Reference proteome</keyword>
<dbReference type="Pfam" id="PF00059">
    <property type="entry name" value="Lectin_C"/>
    <property type="match status" value="1"/>
</dbReference>
<dbReference type="Proteomes" id="UP000192220">
    <property type="component" value="Unplaced"/>
</dbReference>
<dbReference type="KEGG" id="alim:106522467"/>
<dbReference type="PANTHER" id="PTHR22803">
    <property type="entry name" value="MANNOSE, PHOSPHOLIPASE, LECTIN RECEPTOR RELATED"/>
    <property type="match status" value="1"/>
</dbReference>